<accession>A0A1M5A5R3</accession>
<organism evidence="5 6">
    <name type="scientific">Desulfacinum infernum DSM 9756</name>
    <dbReference type="NCBI Taxonomy" id="1121391"/>
    <lineage>
        <taxon>Bacteria</taxon>
        <taxon>Pseudomonadati</taxon>
        <taxon>Thermodesulfobacteriota</taxon>
        <taxon>Syntrophobacteria</taxon>
        <taxon>Syntrophobacterales</taxon>
        <taxon>Syntrophobacteraceae</taxon>
        <taxon>Desulfacinum</taxon>
    </lineage>
</organism>
<dbReference type="PRINTS" id="PR00033">
    <property type="entry name" value="HTHASNC"/>
</dbReference>
<sequence>MKRSVDAIDEKIIDLLHENGRMSNTEIAKRINVSEATVRNRLNRLIQEDILRILPVVNPSKLGLAITGNLKATIDLKKLDYVVEELKKLDEIWYIALTTGGTDLDVEFVVPSLNHLHTFLFDKVNQIDGVLRTQTAFVMKRYIKRRYDYTDESKEWDVLDG</sequence>
<evidence type="ECO:0000256" key="1">
    <source>
        <dbReference type="ARBA" id="ARBA00023015"/>
    </source>
</evidence>
<dbReference type="InterPro" id="IPR011008">
    <property type="entry name" value="Dimeric_a/b-barrel"/>
</dbReference>
<dbReference type="GO" id="GO:0005829">
    <property type="term" value="C:cytosol"/>
    <property type="evidence" value="ECO:0007669"/>
    <property type="project" value="TreeGrafter"/>
</dbReference>
<dbReference type="AlphaFoldDB" id="A0A1M5A5R3"/>
<keyword evidence="1" id="KW-0805">Transcription regulation</keyword>
<dbReference type="InterPro" id="IPR019887">
    <property type="entry name" value="Tscrpt_reg_AsnC/Lrp_C"/>
</dbReference>
<dbReference type="RefSeq" id="WP_073038502.1">
    <property type="nucleotide sequence ID" value="NZ_FQVB01000013.1"/>
</dbReference>
<dbReference type="PANTHER" id="PTHR30154">
    <property type="entry name" value="LEUCINE-RESPONSIVE REGULATORY PROTEIN"/>
    <property type="match status" value="1"/>
</dbReference>
<feature type="domain" description="HTH asnC-type" evidence="4">
    <location>
        <begin position="5"/>
        <end position="65"/>
    </location>
</feature>
<reference evidence="6" key="1">
    <citation type="submission" date="2016-11" db="EMBL/GenBank/DDBJ databases">
        <authorList>
            <person name="Varghese N."/>
            <person name="Submissions S."/>
        </authorList>
    </citation>
    <scope>NUCLEOTIDE SEQUENCE [LARGE SCALE GENOMIC DNA]</scope>
    <source>
        <strain evidence="6">DSM 9756</strain>
    </source>
</reference>
<dbReference type="SUPFAM" id="SSF54909">
    <property type="entry name" value="Dimeric alpha+beta barrel"/>
    <property type="match status" value="1"/>
</dbReference>
<evidence type="ECO:0000259" key="4">
    <source>
        <dbReference type="PROSITE" id="PS50956"/>
    </source>
</evidence>
<gene>
    <name evidence="5" type="ORF">SAMN02745206_01640</name>
</gene>
<protein>
    <submittedName>
        <fullName evidence="5">Lrp/AsnC family transcriptional regulator, regulator for asnA, asnC and gidA</fullName>
    </submittedName>
</protein>
<dbReference type="STRING" id="1121391.SAMN02745206_01640"/>
<dbReference type="InterPro" id="IPR019888">
    <property type="entry name" value="Tscrpt_reg_AsnC-like"/>
</dbReference>
<dbReference type="SMART" id="SM00344">
    <property type="entry name" value="HTH_ASNC"/>
    <property type="match status" value="1"/>
</dbReference>
<dbReference type="Proteomes" id="UP000184076">
    <property type="component" value="Unassembled WGS sequence"/>
</dbReference>
<keyword evidence="6" id="KW-1185">Reference proteome</keyword>
<evidence type="ECO:0000313" key="5">
    <source>
        <dbReference type="EMBL" id="SHF25504.1"/>
    </source>
</evidence>
<dbReference type="CDD" id="cd00090">
    <property type="entry name" value="HTH_ARSR"/>
    <property type="match status" value="1"/>
</dbReference>
<evidence type="ECO:0000256" key="2">
    <source>
        <dbReference type="ARBA" id="ARBA00023125"/>
    </source>
</evidence>
<dbReference type="GO" id="GO:0006355">
    <property type="term" value="P:regulation of DNA-templated transcription"/>
    <property type="evidence" value="ECO:0007669"/>
    <property type="project" value="UniProtKB-ARBA"/>
</dbReference>
<dbReference type="Pfam" id="PF13404">
    <property type="entry name" value="HTH_AsnC-type"/>
    <property type="match status" value="1"/>
</dbReference>
<evidence type="ECO:0000313" key="6">
    <source>
        <dbReference type="Proteomes" id="UP000184076"/>
    </source>
</evidence>
<dbReference type="InterPro" id="IPR036388">
    <property type="entry name" value="WH-like_DNA-bd_sf"/>
</dbReference>
<proteinExistence type="predicted"/>
<dbReference type="Gene3D" id="3.30.70.920">
    <property type="match status" value="1"/>
</dbReference>
<dbReference type="InterPro" id="IPR011991">
    <property type="entry name" value="ArsR-like_HTH"/>
</dbReference>
<keyword evidence="3" id="KW-0804">Transcription</keyword>
<dbReference type="InterPro" id="IPR036390">
    <property type="entry name" value="WH_DNA-bd_sf"/>
</dbReference>
<keyword evidence="2" id="KW-0238">DNA-binding</keyword>
<dbReference type="GO" id="GO:0043200">
    <property type="term" value="P:response to amino acid"/>
    <property type="evidence" value="ECO:0007669"/>
    <property type="project" value="TreeGrafter"/>
</dbReference>
<dbReference type="InterPro" id="IPR000485">
    <property type="entry name" value="AsnC-type_HTH_dom"/>
</dbReference>
<dbReference type="SUPFAM" id="SSF46785">
    <property type="entry name" value="Winged helix' DNA-binding domain"/>
    <property type="match status" value="1"/>
</dbReference>
<evidence type="ECO:0000256" key="3">
    <source>
        <dbReference type="ARBA" id="ARBA00023163"/>
    </source>
</evidence>
<dbReference type="GO" id="GO:0043565">
    <property type="term" value="F:sequence-specific DNA binding"/>
    <property type="evidence" value="ECO:0007669"/>
    <property type="project" value="InterPro"/>
</dbReference>
<dbReference type="EMBL" id="FQVB01000013">
    <property type="protein sequence ID" value="SHF25504.1"/>
    <property type="molecule type" value="Genomic_DNA"/>
</dbReference>
<dbReference type="PROSITE" id="PS50956">
    <property type="entry name" value="HTH_ASNC_2"/>
    <property type="match status" value="1"/>
</dbReference>
<name>A0A1M5A5R3_9BACT</name>
<dbReference type="Gene3D" id="1.10.10.10">
    <property type="entry name" value="Winged helix-like DNA-binding domain superfamily/Winged helix DNA-binding domain"/>
    <property type="match status" value="1"/>
</dbReference>
<dbReference type="PANTHER" id="PTHR30154:SF34">
    <property type="entry name" value="TRANSCRIPTIONAL REGULATOR AZLB"/>
    <property type="match status" value="1"/>
</dbReference>
<dbReference type="OrthoDB" id="34294at2"/>
<dbReference type="Pfam" id="PF01037">
    <property type="entry name" value="AsnC_trans_reg"/>
    <property type="match status" value="1"/>
</dbReference>